<proteinExistence type="inferred from homology"/>
<reference evidence="3" key="1">
    <citation type="submission" date="2021-03" db="EMBL/GenBank/DDBJ databases">
        <authorList>
            <person name="Tagirdzhanova G."/>
        </authorList>
    </citation>
    <scope>NUCLEOTIDE SEQUENCE</scope>
</reference>
<evidence type="ECO:0000313" key="3">
    <source>
        <dbReference type="EMBL" id="CAF9923049.1"/>
    </source>
</evidence>
<dbReference type="NCBIfam" id="NF041278">
    <property type="entry name" value="CmcJ_NvfI_EfuI"/>
    <property type="match status" value="1"/>
</dbReference>
<organism evidence="3 4">
    <name type="scientific">Imshaugia aleurites</name>
    <dbReference type="NCBI Taxonomy" id="172621"/>
    <lineage>
        <taxon>Eukaryota</taxon>
        <taxon>Fungi</taxon>
        <taxon>Dikarya</taxon>
        <taxon>Ascomycota</taxon>
        <taxon>Pezizomycotina</taxon>
        <taxon>Lecanoromycetes</taxon>
        <taxon>OSLEUM clade</taxon>
        <taxon>Lecanoromycetidae</taxon>
        <taxon>Lecanorales</taxon>
        <taxon>Lecanorineae</taxon>
        <taxon>Parmeliaceae</taxon>
        <taxon>Imshaugia</taxon>
    </lineage>
</organism>
<dbReference type="GO" id="GO:0016491">
    <property type="term" value="F:oxidoreductase activity"/>
    <property type="evidence" value="ECO:0007669"/>
    <property type="project" value="InterPro"/>
</dbReference>
<dbReference type="Proteomes" id="UP000664534">
    <property type="component" value="Unassembled WGS sequence"/>
</dbReference>
<dbReference type="PANTHER" id="PTHR34598">
    <property type="entry name" value="BLL6449 PROTEIN"/>
    <property type="match status" value="1"/>
</dbReference>
<feature type="compositionally biased region" description="Basic and acidic residues" evidence="2">
    <location>
        <begin position="120"/>
        <end position="129"/>
    </location>
</feature>
<feature type="region of interest" description="Disordered" evidence="2">
    <location>
        <begin position="120"/>
        <end position="139"/>
    </location>
</feature>
<accession>A0A8H3IR85</accession>
<name>A0A8H3IR85_9LECA</name>
<dbReference type="PANTHER" id="PTHR34598:SF3">
    <property type="entry name" value="OXIDOREDUCTASE AN1597"/>
    <property type="match status" value="1"/>
</dbReference>
<sequence length="386" mass="42693">MHRGKFRYVTKDTCLSVNPNLYHLPPLSSFNDVLILPVKDIRPSLSLGDTSPYILPYHGFTARLHPSRLHSPPYDRSSWRKQELIKTVYMPEVEELVKKLTGCKSTLVESAVLRTNVHSEVDSLSKEDPGADLSDEDAGPCPRMIGFSSAGGASPAPKVHLDFSPLGARTHIRKYHRNLAIAAESVIQAENKLLKSDVNWNELKDHYRGTGEGDDGVPRFALFSVWRPLKTVHRDPLGLSTCASFPTSDYVPVDIVEPTGRNIPPHLSHIYALHQDSIEGHQQTTVNEKAATHLSNSYVACAPSDRDGTGHGWHFISKQEPTEVLIIQLFDNEMEATMASRRGNEDGAVSSDISVSGVMHSAFELEGQDEAGAARESLEVRIVAFW</sequence>
<protein>
    <submittedName>
        <fullName evidence="3">Uncharacterized protein</fullName>
    </submittedName>
</protein>
<comment type="similarity">
    <text evidence="1">Belongs to the asaB hydroxylase/desaturase family.</text>
</comment>
<evidence type="ECO:0000256" key="2">
    <source>
        <dbReference type="SAM" id="MobiDB-lite"/>
    </source>
</evidence>
<dbReference type="AlphaFoldDB" id="A0A8H3IR85"/>
<keyword evidence="4" id="KW-1185">Reference proteome</keyword>
<comment type="caution">
    <text evidence="3">The sequence shown here is derived from an EMBL/GenBank/DDBJ whole genome shotgun (WGS) entry which is preliminary data.</text>
</comment>
<dbReference type="EMBL" id="CAJPDT010000032">
    <property type="protein sequence ID" value="CAF9923049.1"/>
    <property type="molecule type" value="Genomic_DNA"/>
</dbReference>
<evidence type="ECO:0000313" key="4">
    <source>
        <dbReference type="Proteomes" id="UP000664534"/>
    </source>
</evidence>
<dbReference type="OrthoDB" id="412788at2759"/>
<gene>
    <name evidence="3" type="ORF">IMSHALPRED_005838</name>
</gene>
<dbReference type="InterPro" id="IPR044053">
    <property type="entry name" value="AsaB-like"/>
</dbReference>
<evidence type="ECO:0000256" key="1">
    <source>
        <dbReference type="ARBA" id="ARBA00023604"/>
    </source>
</evidence>